<evidence type="ECO:0000313" key="5">
    <source>
        <dbReference type="Proteomes" id="UP000124292"/>
    </source>
</evidence>
<evidence type="ECO:0000259" key="2">
    <source>
        <dbReference type="PROSITE" id="PS50168"/>
    </source>
</evidence>
<dbReference type="InterPro" id="IPR001875">
    <property type="entry name" value="DED_dom"/>
</dbReference>
<dbReference type="SMART" id="SM00031">
    <property type="entry name" value="DED"/>
    <property type="match status" value="1"/>
</dbReference>
<dbReference type="Gene3D" id="1.10.533.10">
    <property type="entry name" value="Death Domain, Fas"/>
    <property type="match status" value="1"/>
</dbReference>
<evidence type="ECO:0000313" key="4">
    <source>
        <dbReference type="EMBL" id="AEW87845.1"/>
    </source>
</evidence>
<dbReference type="GeneID" id="3416536"/>
<organism evidence="4 5">
    <name type="scientific">Macaca fuscata rhadinovirus</name>
    <dbReference type="NCBI Taxonomy" id="272551"/>
    <lineage>
        <taxon>Viruses</taxon>
        <taxon>Duplodnaviria</taxon>
        <taxon>Heunggongvirae</taxon>
        <taxon>Peploviricota</taxon>
        <taxon>Herviviricetes</taxon>
        <taxon>Herpesvirales</taxon>
        <taxon>Orthoherpesviridae</taxon>
        <taxon>Gammaherpesvirinae</taxon>
        <taxon>Rhadinovirus</taxon>
        <taxon>Rhadinovirus macacinegamma11</taxon>
        <taxon>macacine gammaherpesvirus 11</taxon>
    </lineage>
</organism>
<protein>
    <submittedName>
        <fullName evidence="4">JM151</fullName>
    </submittedName>
</protein>
<dbReference type="EMBL" id="JN885137">
    <property type="protein sequence ID" value="AEW87845.1"/>
    <property type="molecule type" value="Genomic_DNA"/>
</dbReference>
<accession>G9JMX8</accession>
<dbReference type="SUPFAM" id="SSF47986">
    <property type="entry name" value="DEATH domain"/>
    <property type="match status" value="1"/>
</dbReference>
<dbReference type="PANTHER" id="PTHR48169:SF7">
    <property type="entry name" value="CASPASE 10"/>
    <property type="match status" value="1"/>
</dbReference>
<dbReference type="Pfam" id="PF01335">
    <property type="entry name" value="DED"/>
    <property type="match status" value="1"/>
</dbReference>
<dbReference type="EMBL" id="JN885136">
    <property type="protein sequence ID" value="AEW87675.1"/>
    <property type="molecule type" value="Genomic_DNA"/>
</dbReference>
<dbReference type="Proteomes" id="UP000124292">
    <property type="component" value="Genome"/>
</dbReference>
<evidence type="ECO:0000313" key="6">
    <source>
        <dbReference type="Proteomes" id="UP000133219"/>
    </source>
</evidence>
<reference evidence="5 6" key="1">
    <citation type="journal article" date="2013" name="J. Virol.">
        <title>Genomic characterization of Japanese macaque rhadinovirus, a novel herpesvirus isolated from a nonhuman primate with a spontaneous inflammatory demyelinating disease.</title>
        <authorList>
            <person name="Estep R.D."/>
            <person name="Hansen S.G."/>
            <person name="Rogers K.S."/>
            <person name="Axthelm M.K."/>
            <person name="Wong S.W."/>
        </authorList>
    </citation>
    <scope>NUCLEOTIDE SEQUENCE [LARGE SCALE GENOMIC DNA]</scope>
    <source>
        <strain evidence="4">12E2</strain>
        <strain evidence="3">3A1</strain>
    </source>
</reference>
<sequence>MFPHKRIVDLGRHLEADDREAVLWLFDRPVSDNTPEGFANGLCPPTGEPGIPFPVLLEAVFLVGRLDLVSTFFLLDVGFIVERLRSSPSYFSPYKHLMLSINRQLSERDVKNLVFLTGNQLGRKRNQSPTFFQWISQMEKAALVSPSDYLVLKDLLQAVSRRDVAKVVAANAPG</sequence>
<feature type="domain" description="DED" evidence="2">
    <location>
        <begin position="93"/>
        <end position="170"/>
    </location>
</feature>
<evidence type="ECO:0000256" key="1">
    <source>
        <dbReference type="ARBA" id="ARBA00022703"/>
    </source>
</evidence>
<dbReference type="InterPro" id="IPR011029">
    <property type="entry name" value="DEATH-like_dom_sf"/>
</dbReference>
<keyword evidence="1" id="KW-0053">Apoptosis</keyword>
<dbReference type="Proteomes" id="UP000133219">
    <property type="component" value="Segment"/>
</dbReference>
<proteinExistence type="predicted"/>
<dbReference type="PANTHER" id="PTHR48169">
    <property type="entry name" value="DED DOMAIN-CONTAINING PROTEIN"/>
    <property type="match status" value="1"/>
</dbReference>
<name>G9JMX8_9GAMA</name>
<dbReference type="KEGG" id="vg:3416536"/>
<dbReference type="RefSeq" id="YP_238454.1">
    <property type="nucleotide sequence ID" value="NC_007016.1"/>
</dbReference>
<dbReference type="PROSITE" id="PS50168">
    <property type="entry name" value="DED"/>
    <property type="match status" value="1"/>
</dbReference>
<gene>
    <name evidence="4" type="ORF">JM151</name>
</gene>
<evidence type="ECO:0000313" key="3">
    <source>
        <dbReference type="EMBL" id="AEW87675.1"/>
    </source>
</evidence>